<dbReference type="EMBL" id="OW240919">
    <property type="protein sequence ID" value="CAH2311288.1"/>
    <property type="molecule type" value="Genomic_DNA"/>
</dbReference>
<evidence type="ECO:0000313" key="2">
    <source>
        <dbReference type="Proteomes" id="UP001295444"/>
    </source>
</evidence>
<protein>
    <submittedName>
        <fullName evidence="1">Uncharacterized protein</fullName>
    </submittedName>
</protein>
<proteinExistence type="predicted"/>
<evidence type="ECO:0000313" key="1">
    <source>
        <dbReference type="EMBL" id="CAH2311288.1"/>
    </source>
</evidence>
<dbReference type="Proteomes" id="UP001295444">
    <property type="component" value="Chromosome 08"/>
</dbReference>
<sequence length="74" mass="7910">MAAVPDSPYSSSEEDYMDALDKISYTGGPAAKSPPEDLQAPATKGDIQALMKNLWAYFTADLDIIREEVAGISA</sequence>
<accession>A0AAD1SX53</accession>
<dbReference type="AlphaFoldDB" id="A0AAD1SX53"/>
<organism evidence="1 2">
    <name type="scientific">Pelobates cultripes</name>
    <name type="common">Western spadefoot toad</name>
    <dbReference type="NCBI Taxonomy" id="61616"/>
    <lineage>
        <taxon>Eukaryota</taxon>
        <taxon>Metazoa</taxon>
        <taxon>Chordata</taxon>
        <taxon>Craniata</taxon>
        <taxon>Vertebrata</taxon>
        <taxon>Euteleostomi</taxon>
        <taxon>Amphibia</taxon>
        <taxon>Batrachia</taxon>
        <taxon>Anura</taxon>
        <taxon>Pelobatoidea</taxon>
        <taxon>Pelobatidae</taxon>
        <taxon>Pelobates</taxon>
    </lineage>
</organism>
<gene>
    <name evidence="1" type="ORF">PECUL_23A029755</name>
</gene>
<name>A0AAD1SX53_PELCU</name>
<reference evidence="1" key="1">
    <citation type="submission" date="2022-03" db="EMBL/GenBank/DDBJ databases">
        <authorList>
            <person name="Alioto T."/>
            <person name="Alioto T."/>
            <person name="Gomez Garrido J."/>
        </authorList>
    </citation>
    <scope>NUCLEOTIDE SEQUENCE</scope>
</reference>
<keyword evidence="2" id="KW-1185">Reference proteome</keyword>